<gene>
    <name evidence="2" type="ORF">AO440_001945</name>
</gene>
<dbReference type="PANTHER" id="PTHR11736:SF14">
    <property type="entry name" value="NSE3 HOMOLOG, SMC5-SMC6 COMPLEX COMPONENT"/>
    <property type="match status" value="1"/>
</dbReference>
<dbReference type="Proteomes" id="UP000054886">
    <property type="component" value="Unassembled WGS sequence"/>
</dbReference>
<dbReference type="EMBL" id="LLZZ01000148">
    <property type="protein sequence ID" value="KTA99106.1"/>
    <property type="molecule type" value="Genomic_DNA"/>
</dbReference>
<dbReference type="AlphaFoldDB" id="A0A0W0EL50"/>
<dbReference type="VEuPathDB" id="FungiDB:B1J91_H01067g"/>
<dbReference type="GO" id="GO:0006281">
    <property type="term" value="P:DNA repair"/>
    <property type="evidence" value="ECO:0007669"/>
    <property type="project" value="TreeGrafter"/>
</dbReference>
<comment type="caution">
    <text evidence="2">The sequence shown here is derived from an EMBL/GenBank/DDBJ whole genome shotgun (WGS) entry which is preliminary data.</text>
</comment>
<feature type="domain" description="MAGE" evidence="1">
    <location>
        <begin position="24"/>
        <end position="275"/>
    </location>
</feature>
<sequence>MDEEYSSEQSPEINSKLDNVAYRLVGFILSSTEQGNSVLGRAKLQKAIKQYASNENVVRCPMSDVLLKVNQILDDTYGFELIGVSTNKTTSQADQSGRSTPIAIADSTKSIKSSDINYFVLRNKLKPITAVENFKIELAKEAYKTFLSKELGENEDYNSDGENIIPQSQINATLSSDYEIKDSLVLKGILSVMLCIILFSKNNLLERDLYEELKKFGISENNPIPLLDMSIDSVLRIFVNQQYIDKRDQNTETGNVITTYHIGRRTKYEFDFDSVVLLVKEIMDIDVTKEERLKRDVKRALADSYS</sequence>
<dbReference type="SMART" id="SM01373">
    <property type="entry name" value="MAGE"/>
    <property type="match status" value="1"/>
</dbReference>
<dbReference type="Gene3D" id="1.10.10.1210">
    <property type="entry name" value="MAGE homology domain, winged helix WH2 motif"/>
    <property type="match status" value="1"/>
</dbReference>
<dbReference type="PANTHER" id="PTHR11736">
    <property type="entry name" value="MELANOMA-ASSOCIATED ANTIGEN MAGE ANTIGEN"/>
    <property type="match status" value="1"/>
</dbReference>
<evidence type="ECO:0000313" key="2">
    <source>
        <dbReference type="EMBL" id="KTA99106.1"/>
    </source>
</evidence>
<protein>
    <submittedName>
        <fullName evidence="2">Non-structural maintenance of chromosome element 3</fullName>
    </submittedName>
</protein>
<dbReference type="VEuPathDB" id="FungiDB:CAGL0H01067g"/>
<evidence type="ECO:0000313" key="3">
    <source>
        <dbReference type="Proteomes" id="UP000054886"/>
    </source>
</evidence>
<proteinExistence type="predicted"/>
<organism evidence="2 3">
    <name type="scientific">Candida glabrata</name>
    <name type="common">Yeast</name>
    <name type="synonym">Torulopsis glabrata</name>
    <dbReference type="NCBI Taxonomy" id="5478"/>
    <lineage>
        <taxon>Eukaryota</taxon>
        <taxon>Fungi</taxon>
        <taxon>Dikarya</taxon>
        <taxon>Ascomycota</taxon>
        <taxon>Saccharomycotina</taxon>
        <taxon>Saccharomycetes</taxon>
        <taxon>Saccharomycetales</taxon>
        <taxon>Saccharomycetaceae</taxon>
        <taxon>Nakaseomyces</taxon>
    </lineage>
</organism>
<dbReference type="InterPro" id="IPR037445">
    <property type="entry name" value="MAGE"/>
</dbReference>
<dbReference type="Pfam" id="PF01454">
    <property type="entry name" value="MAGE"/>
    <property type="match status" value="1"/>
</dbReference>
<dbReference type="InterPro" id="IPR041899">
    <property type="entry name" value="MAGE_WH2"/>
</dbReference>
<dbReference type="GO" id="GO:0005634">
    <property type="term" value="C:nucleus"/>
    <property type="evidence" value="ECO:0007669"/>
    <property type="project" value="TreeGrafter"/>
</dbReference>
<name>A0A0W0EL50_CANGB</name>
<dbReference type="VEuPathDB" id="FungiDB:GWK60_H00869"/>
<dbReference type="InterPro" id="IPR002190">
    <property type="entry name" value="MHD_dom"/>
</dbReference>
<accession>A0A0W0EL50</accession>
<dbReference type="VEuPathDB" id="FungiDB:GVI51_H00869"/>
<evidence type="ECO:0000259" key="1">
    <source>
        <dbReference type="SMART" id="SM01373"/>
    </source>
</evidence>
<reference evidence="2 3" key="1">
    <citation type="submission" date="2015-10" db="EMBL/GenBank/DDBJ databases">
        <title>Draft genomes sequences of Candida glabrata isolates 1A, 1B, 2A, 2B, 3A and 3B.</title>
        <authorList>
            <person name="Haavelsrud O.E."/>
            <person name="Gaustad P."/>
        </authorList>
    </citation>
    <scope>NUCLEOTIDE SEQUENCE [LARGE SCALE GENOMIC DNA]</scope>
    <source>
        <strain evidence="2">910700640</strain>
    </source>
</reference>